<keyword evidence="1" id="KW-0175">Coiled coil</keyword>
<dbReference type="AlphaFoldDB" id="A0AAD1U147"/>
<protein>
    <submittedName>
        <fullName evidence="2">Uncharacterized protein</fullName>
    </submittedName>
</protein>
<evidence type="ECO:0000313" key="3">
    <source>
        <dbReference type="Proteomes" id="UP001295684"/>
    </source>
</evidence>
<dbReference type="Proteomes" id="UP001295684">
    <property type="component" value="Unassembled WGS sequence"/>
</dbReference>
<keyword evidence="3" id="KW-1185">Reference proteome</keyword>
<name>A0AAD1U147_EUPCR</name>
<evidence type="ECO:0000256" key="1">
    <source>
        <dbReference type="SAM" id="Coils"/>
    </source>
</evidence>
<reference evidence="2" key="1">
    <citation type="submission" date="2023-07" db="EMBL/GenBank/DDBJ databases">
        <authorList>
            <consortium name="AG Swart"/>
            <person name="Singh M."/>
            <person name="Singh A."/>
            <person name="Seah K."/>
            <person name="Emmerich C."/>
        </authorList>
    </citation>
    <scope>NUCLEOTIDE SEQUENCE</scope>
    <source>
        <strain evidence="2">DP1</strain>
    </source>
</reference>
<gene>
    <name evidence="2" type="ORF">ECRASSUSDP1_LOCUS1566</name>
</gene>
<proteinExistence type="predicted"/>
<sequence length="484" mass="55357">MSAQELQEKQKRLLCQYNECDTPRKYYCFTHQTRLCGDCSDALHYDCSVQLIGCSDELWRSAGLVESLLKTLTHKASEFELISKIDHLRDCLKHFTTVFTDYEEQVREAVTKDKFHEYSRLTEQAKEMKRDILNGNFGDLGTFDNNSNPFLRLLYDSELIHSSYSKITLETKKEARNIPSFNQAVREAVTDYRIKLEVKAEEEVKERKAQAEEEAEAKFRDEIQALTQDSQTQKEAADRIILDLNNKISNQENLIAREKIQKDEIEDQFSALTLEHQKLKDQMEELNLRLTANQDQLKQKEGVLKYVGGSVAEAIYKETMGSSKTFDSTTNLELNFSNDKDRNLIAALGEAQVKLPSIARIYINYAKNSHLETLDKFLTHCSPASLPLLCLNLDCSELLESSNLPSVFSGGSPSPILSKCLQVVPGWRPRAILFSQFFQSLANTLSKATKQASYFSKPKTSHKSTIIKFKQNLKLNLYSFPFKT</sequence>
<organism evidence="2 3">
    <name type="scientific">Euplotes crassus</name>
    <dbReference type="NCBI Taxonomy" id="5936"/>
    <lineage>
        <taxon>Eukaryota</taxon>
        <taxon>Sar</taxon>
        <taxon>Alveolata</taxon>
        <taxon>Ciliophora</taxon>
        <taxon>Intramacronucleata</taxon>
        <taxon>Spirotrichea</taxon>
        <taxon>Hypotrichia</taxon>
        <taxon>Euplotida</taxon>
        <taxon>Euplotidae</taxon>
        <taxon>Moneuplotes</taxon>
    </lineage>
</organism>
<feature type="coiled-coil region" evidence="1">
    <location>
        <begin position="194"/>
        <end position="303"/>
    </location>
</feature>
<dbReference type="EMBL" id="CAMPGE010001476">
    <property type="protein sequence ID" value="CAI2360267.1"/>
    <property type="molecule type" value="Genomic_DNA"/>
</dbReference>
<evidence type="ECO:0000313" key="2">
    <source>
        <dbReference type="EMBL" id="CAI2360267.1"/>
    </source>
</evidence>
<comment type="caution">
    <text evidence="2">The sequence shown here is derived from an EMBL/GenBank/DDBJ whole genome shotgun (WGS) entry which is preliminary data.</text>
</comment>
<accession>A0AAD1U147</accession>